<feature type="compositionally biased region" description="Basic and acidic residues" evidence="5">
    <location>
        <begin position="402"/>
        <end position="415"/>
    </location>
</feature>
<reference evidence="7 8" key="1">
    <citation type="journal article" date="2018" name="Gigascience">
        <title>Genomes of trombidid mites reveal novel predicted allergens and laterally-transferred genes associated with secondary metabolism.</title>
        <authorList>
            <person name="Dong X."/>
            <person name="Chaisiri K."/>
            <person name="Xia D."/>
            <person name="Armstrong S.D."/>
            <person name="Fang Y."/>
            <person name="Donnelly M.J."/>
            <person name="Kadowaki T."/>
            <person name="McGarry J.W."/>
            <person name="Darby A.C."/>
            <person name="Makepeace B.L."/>
        </authorList>
    </citation>
    <scope>NUCLEOTIDE SEQUENCE [LARGE SCALE GENOMIC DNA]</scope>
    <source>
        <strain evidence="7">UoL-UT</strain>
    </source>
</reference>
<keyword evidence="1 4" id="KW-0479">Metal-binding</keyword>
<feature type="compositionally biased region" description="Low complexity" evidence="5">
    <location>
        <begin position="578"/>
        <end position="589"/>
    </location>
</feature>
<feature type="compositionally biased region" description="Low complexity" evidence="5">
    <location>
        <begin position="548"/>
        <end position="560"/>
    </location>
</feature>
<feature type="zinc finger region" description="C3H1-type" evidence="4">
    <location>
        <begin position="141"/>
        <end position="168"/>
    </location>
</feature>
<feature type="compositionally biased region" description="Basic and acidic residues" evidence="5">
    <location>
        <begin position="328"/>
        <end position="341"/>
    </location>
</feature>
<evidence type="ECO:0000256" key="3">
    <source>
        <dbReference type="ARBA" id="ARBA00022833"/>
    </source>
</evidence>
<keyword evidence="8" id="KW-1185">Reference proteome</keyword>
<accession>A0A443SDF4</accession>
<feature type="compositionally biased region" description="Basic and acidic residues" evidence="5">
    <location>
        <begin position="481"/>
        <end position="491"/>
    </location>
</feature>
<feature type="compositionally biased region" description="Basic residues" evidence="5">
    <location>
        <begin position="610"/>
        <end position="622"/>
    </location>
</feature>
<dbReference type="STRING" id="299467.A0A443SDF4"/>
<feature type="compositionally biased region" description="Acidic residues" evidence="5">
    <location>
        <begin position="92"/>
        <end position="118"/>
    </location>
</feature>
<feature type="compositionally biased region" description="Low complexity" evidence="5">
    <location>
        <begin position="691"/>
        <end position="706"/>
    </location>
</feature>
<dbReference type="InterPro" id="IPR052647">
    <property type="entry name" value="Zinc_finger_CCCH-type"/>
</dbReference>
<proteinExistence type="predicted"/>
<feature type="compositionally biased region" description="Polar residues" evidence="5">
    <location>
        <begin position="590"/>
        <end position="606"/>
    </location>
</feature>
<dbReference type="GO" id="GO:0003723">
    <property type="term" value="F:RNA binding"/>
    <property type="evidence" value="ECO:0007669"/>
    <property type="project" value="TreeGrafter"/>
</dbReference>
<sequence>MEVDERQQTNNDLKKESCVGAESIESDEDSQLVEEDDGELSDDNVSNDAKAEEQNAVITQQTAKSAQNEDELDYEEDVEEGEEPHKPKGDKEEDEDGEVNSDDDLEEGEVKEDSDGEERDGNANTKNTSQGQQQRQNRGQGNQKNICKFFHKGQCTWGPSCRFVHQAPSGMKQRKYNYPQIPPGPRPRPPDDYYYDHPPPLPPHMQVPRLPPPHVPPPIPPLPPATQEESPWERGLRHAKAAIVRASRRKEEDTDFDDKRFNLGVEDDQQSHHSRESLSPSSRARSMSPYHRERRDDYWSIEYERRRRLAYESAPWNEEPASPRNIPRNRESAEQYRDPWRRSKSPVNRRTPNQRRGGSNSGRRSNSMSSISGSDSASDLSGSTFSGSSFSGSESAFSDGSDIEKSPPATHKDTLAVKPTAKLSPVSAPVNQKPKNPVVSQRKGVTKPVVAKEKVQQPSIPAKSQPRTAAEEDSGAVKKKLPTERTRRDSWSDSESGSESPSGSSFYSGSESGSDISDSESEKKVLKRSAPPSKPVVTKNKDSGVRDTGPPAKKAKPTTALKQNKSDKSSNVKNVRQLSSESSPLPVSPTYSSMKSVSPPNSATESSQKKPIKMTFMKKHPNIKKDMNVTAKLNGGKGSDGEEDQNSGDNEGNEITSPEMISDIMKEESNTASESSKDMTPSVGDSKAKLAGSAVVSSTTGGASTSSRREELLKQLKAVEDAIARKRAKINN</sequence>
<dbReference type="InterPro" id="IPR036855">
    <property type="entry name" value="Znf_CCCH_sf"/>
</dbReference>
<dbReference type="GO" id="GO:0071011">
    <property type="term" value="C:precatalytic spliceosome"/>
    <property type="evidence" value="ECO:0007669"/>
    <property type="project" value="TreeGrafter"/>
</dbReference>
<keyword evidence="3 4" id="KW-0862">Zinc</keyword>
<dbReference type="Gene3D" id="4.10.1000.10">
    <property type="entry name" value="Zinc finger, CCCH-type"/>
    <property type="match status" value="1"/>
</dbReference>
<feature type="compositionally biased region" description="Acidic residues" evidence="5">
    <location>
        <begin position="68"/>
        <end position="82"/>
    </location>
</feature>
<feature type="region of interest" description="Disordered" evidence="5">
    <location>
        <begin position="310"/>
        <end position="710"/>
    </location>
</feature>
<gene>
    <name evidence="7" type="ORF">B4U80_05925</name>
</gene>
<evidence type="ECO:0000256" key="2">
    <source>
        <dbReference type="ARBA" id="ARBA00022771"/>
    </source>
</evidence>
<evidence type="ECO:0000259" key="6">
    <source>
        <dbReference type="PROSITE" id="PS50103"/>
    </source>
</evidence>
<evidence type="ECO:0000256" key="4">
    <source>
        <dbReference type="PROSITE-ProRule" id="PRU00723"/>
    </source>
</evidence>
<feature type="compositionally biased region" description="Basic and acidic residues" evidence="5">
    <location>
        <begin position="1"/>
        <end position="17"/>
    </location>
</feature>
<feature type="compositionally biased region" description="Low complexity" evidence="5">
    <location>
        <begin position="356"/>
        <end position="400"/>
    </location>
</feature>
<organism evidence="7 8">
    <name type="scientific">Leptotrombidium deliense</name>
    <dbReference type="NCBI Taxonomy" id="299467"/>
    <lineage>
        <taxon>Eukaryota</taxon>
        <taxon>Metazoa</taxon>
        <taxon>Ecdysozoa</taxon>
        <taxon>Arthropoda</taxon>
        <taxon>Chelicerata</taxon>
        <taxon>Arachnida</taxon>
        <taxon>Acari</taxon>
        <taxon>Acariformes</taxon>
        <taxon>Trombidiformes</taxon>
        <taxon>Prostigmata</taxon>
        <taxon>Anystina</taxon>
        <taxon>Parasitengona</taxon>
        <taxon>Trombiculoidea</taxon>
        <taxon>Trombiculidae</taxon>
        <taxon>Leptotrombidium</taxon>
    </lineage>
</organism>
<dbReference type="GO" id="GO:0008270">
    <property type="term" value="F:zinc ion binding"/>
    <property type="evidence" value="ECO:0007669"/>
    <property type="project" value="UniProtKB-KW"/>
</dbReference>
<evidence type="ECO:0000256" key="1">
    <source>
        <dbReference type="ARBA" id="ARBA00022723"/>
    </source>
</evidence>
<dbReference type="VEuPathDB" id="VectorBase:LDEU006495"/>
<feature type="region of interest" description="Disordered" evidence="5">
    <location>
        <begin position="1"/>
        <end position="145"/>
    </location>
</feature>
<dbReference type="Pfam" id="PF18044">
    <property type="entry name" value="zf-CCCH_4"/>
    <property type="match status" value="1"/>
</dbReference>
<feature type="compositionally biased region" description="Polar residues" evidence="5">
    <location>
        <begin position="56"/>
        <end position="66"/>
    </location>
</feature>
<feature type="compositionally biased region" description="Low complexity" evidence="5">
    <location>
        <begin position="130"/>
        <end position="143"/>
    </location>
</feature>
<feature type="compositionally biased region" description="Low complexity" evidence="5">
    <location>
        <begin position="493"/>
        <end position="516"/>
    </location>
</feature>
<dbReference type="PROSITE" id="PS50103">
    <property type="entry name" value="ZF_C3H1"/>
    <property type="match status" value="1"/>
</dbReference>
<dbReference type="InterPro" id="IPR041367">
    <property type="entry name" value="Znf-CCCH_4"/>
</dbReference>
<dbReference type="InterPro" id="IPR000571">
    <property type="entry name" value="Znf_CCCH"/>
</dbReference>
<dbReference type="OrthoDB" id="10072532at2759"/>
<dbReference type="PANTHER" id="PTHR46582">
    <property type="entry name" value="ZINC FINGER CCCH DOMAIN-CONTAINING PROTEIN 18"/>
    <property type="match status" value="1"/>
</dbReference>
<feature type="region of interest" description="Disordered" evidence="5">
    <location>
        <begin position="169"/>
        <end position="297"/>
    </location>
</feature>
<dbReference type="SUPFAM" id="SSF90229">
    <property type="entry name" value="CCCH zinc finger"/>
    <property type="match status" value="1"/>
</dbReference>
<feature type="compositionally biased region" description="Low complexity" evidence="5">
    <location>
        <begin position="277"/>
        <end position="288"/>
    </location>
</feature>
<evidence type="ECO:0000313" key="8">
    <source>
        <dbReference type="Proteomes" id="UP000288716"/>
    </source>
</evidence>
<keyword evidence="2 4" id="KW-0863">Zinc-finger</keyword>
<evidence type="ECO:0000256" key="5">
    <source>
        <dbReference type="SAM" id="MobiDB-lite"/>
    </source>
</evidence>
<feature type="compositionally biased region" description="Acidic residues" evidence="5">
    <location>
        <begin position="24"/>
        <end position="42"/>
    </location>
</feature>
<feature type="domain" description="C3H1-type" evidence="6">
    <location>
        <begin position="141"/>
        <end position="168"/>
    </location>
</feature>
<dbReference type="Proteomes" id="UP000288716">
    <property type="component" value="Unassembled WGS sequence"/>
</dbReference>
<comment type="caution">
    <text evidence="7">The sequence shown here is derived from an EMBL/GenBank/DDBJ whole genome shotgun (WGS) entry which is preliminary data.</text>
</comment>
<dbReference type="PANTHER" id="PTHR46582:SF1">
    <property type="entry name" value="ZINC FINGER CCCH DOMAIN-CONTAINING PROTEIN 18"/>
    <property type="match status" value="1"/>
</dbReference>
<dbReference type="SMART" id="SM00356">
    <property type="entry name" value="ZnF_C3H1"/>
    <property type="match status" value="1"/>
</dbReference>
<dbReference type="EMBL" id="NCKV01003592">
    <property type="protein sequence ID" value="RWS25545.1"/>
    <property type="molecule type" value="Genomic_DNA"/>
</dbReference>
<evidence type="ECO:0000313" key="7">
    <source>
        <dbReference type="EMBL" id="RWS25545.1"/>
    </source>
</evidence>
<feature type="compositionally biased region" description="Pro residues" evidence="5">
    <location>
        <begin position="197"/>
        <end position="224"/>
    </location>
</feature>
<feature type="compositionally biased region" description="Basic and acidic residues" evidence="5">
    <location>
        <begin position="249"/>
        <end position="261"/>
    </location>
</feature>
<dbReference type="AlphaFoldDB" id="A0A443SDF4"/>
<feature type="compositionally biased region" description="Polar residues" evidence="5">
    <location>
        <begin position="647"/>
        <end position="656"/>
    </location>
</feature>
<name>A0A443SDF4_9ACAR</name>
<protein>
    <recommendedName>
        <fullName evidence="6">C3H1-type domain-containing protein</fullName>
    </recommendedName>
</protein>